<feature type="transmembrane region" description="Helical" evidence="5">
    <location>
        <begin position="236"/>
        <end position="257"/>
    </location>
</feature>
<dbReference type="InterPro" id="IPR005828">
    <property type="entry name" value="MFS_sugar_transport-like"/>
</dbReference>
<dbReference type="Proteomes" id="UP001445076">
    <property type="component" value="Unassembled WGS sequence"/>
</dbReference>
<dbReference type="PROSITE" id="PS50850">
    <property type="entry name" value="MFS"/>
    <property type="match status" value="1"/>
</dbReference>
<dbReference type="InterPro" id="IPR005829">
    <property type="entry name" value="Sugar_transporter_CS"/>
</dbReference>
<comment type="caution">
    <text evidence="7">The sequence shown here is derived from an EMBL/GenBank/DDBJ whole genome shotgun (WGS) entry which is preliminary data.</text>
</comment>
<protein>
    <recommendedName>
        <fullName evidence="6">Major facilitator superfamily (MFS) profile domain-containing protein</fullName>
    </recommendedName>
</protein>
<evidence type="ECO:0000259" key="6">
    <source>
        <dbReference type="PROSITE" id="PS50850"/>
    </source>
</evidence>
<dbReference type="EMBL" id="JARKIK010000044">
    <property type="protein sequence ID" value="KAK8736443.1"/>
    <property type="molecule type" value="Genomic_DNA"/>
</dbReference>
<keyword evidence="8" id="KW-1185">Reference proteome</keyword>
<dbReference type="PANTHER" id="PTHR48021">
    <property type="match status" value="1"/>
</dbReference>
<reference evidence="7 8" key="1">
    <citation type="journal article" date="2024" name="BMC Genomics">
        <title>Genome assembly of redclaw crayfish (Cherax quadricarinatus) provides insights into its immune adaptation and hypoxia tolerance.</title>
        <authorList>
            <person name="Liu Z."/>
            <person name="Zheng J."/>
            <person name="Li H."/>
            <person name="Fang K."/>
            <person name="Wang S."/>
            <person name="He J."/>
            <person name="Zhou D."/>
            <person name="Weng S."/>
            <person name="Chi M."/>
            <person name="Gu Z."/>
            <person name="He J."/>
            <person name="Li F."/>
            <person name="Wang M."/>
        </authorList>
    </citation>
    <scope>NUCLEOTIDE SEQUENCE [LARGE SCALE GENOMIC DNA]</scope>
    <source>
        <strain evidence="7">ZL_2023a</strain>
    </source>
</reference>
<evidence type="ECO:0000313" key="7">
    <source>
        <dbReference type="EMBL" id="KAK8736443.1"/>
    </source>
</evidence>
<dbReference type="Gene3D" id="1.20.1250.20">
    <property type="entry name" value="MFS general substrate transporter like domains"/>
    <property type="match status" value="1"/>
</dbReference>
<dbReference type="PROSITE" id="PS00217">
    <property type="entry name" value="SUGAR_TRANSPORT_2"/>
    <property type="match status" value="1"/>
</dbReference>
<dbReference type="AlphaFoldDB" id="A0AAW0X912"/>
<keyword evidence="2 5" id="KW-0812">Transmembrane</keyword>
<dbReference type="GO" id="GO:0016020">
    <property type="term" value="C:membrane"/>
    <property type="evidence" value="ECO:0007669"/>
    <property type="project" value="UniProtKB-SubCell"/>
</dbReference>
<organism evidence="7 8">
    <name type="scientific">Cherax quadricarinatus</name>
    <name type="common">Australian red claw crayfish</name>
    <dbReference type="NCBI Taxonomy" id="27406"/>
    <lineage>
        <taxon>Eukaryota</taxon>
        <taxon>Metazoa</taxon>
        <taxon>Ecdysozoa</taxon>
        <taxon>Arthropoda</taxon>
        <taxon>Crustacea</taxon>
        <taxon>Multicrustacea</taxon>
        <taxon>Malacostraca</taxon>
        <taxon>Eumalacostraca</taxon>
        <taxon>Eucarida</taxon>
        <taxon>Decapoda</taxon>
        <taxon>Pleocyemata</taxon>
        <taxon>Astacidea</taxon>
        <taxon>Parastacoidea</taxon>
        <taxon>Parastacidae</taxon>
        <taxon>Cherax</taxon>
    </lineage>
</organism>
<feature type="domain" description="Major facilitator superfamily (MFS) profile" evidence="6">
    <location>
        <begin position="52"/>
        <end position="258"/>
    </location>
</feature>
<dbReference type="PANTHER" id="PTHR48021:SF1">
    <property type="entry name" value="GH07001P-RELATED"/>
    <property type="match status" value="1"/>
</dbReference>
<name>A0AAW0X912_CHEQU</name>
<evidence type="ECO:0000256" key="2">
    <source>
        <dbReference type="ARBA" id="ARBA00022692"/>
    </source>
</evidence>
<feature type="transmembrane region" description="Helical" evidence="5">
    <location>
        <begin position="151"/>
        <end position="171"/>
    </location>
</feature>
<evidence type="ECO:0000256" key="5">
    <source>
        <dbReference type="SAM" id="Phobius"/>
    </source>
</evidence>
<evidence type="ECO:0000313" key="8">
    <source>
        <dbReference type="Proteomes" id="UP001445076"/>
    </source>
</evidence>
<dbReference type="InterPro" id="IPR020846">
    <property type="entry name" value="MFS_dom"/>
</dbReference>
<dbReference type="Pfam" id="PF00083">
    <property type="entry name" value="Sugar_tr"/>
    <property type="match status" value="1"/>
</dbReference>
<sequence length="258" mass="27438">MMREDNSVDEGEVVVVVPDRTVHIDELYPGVNHGGGAESLTHKFEIIAACVMGLSTLSGGVLEGYTSPAIPTLLQEPSYYNLTDVSVSSDISTINTTVSPNFSNDTKFLTNNESHLLNQNDSVDGLSVLMSGETEMELLIDLYLTEEEASWLGSLLLLGACIGALVSSWVISQGRRRAVLASAFPRLVGWIMIGAASDVYMMYGGRFLTGVSLGIVTSAAPVYISEIAHSSVRGALSCVVQLGVNIGIFTVALLGNFL</sequence>
<dbReference type="InterPro" id="IPR036259">
    <property type="entry name" value="MFS_trans_sf"/>
</dbReference>
<evidence type="ECO:0000256" key="4">
    <source>
        <dbReference type="ARBA" id="ARBA00023136"/>
    </source>
</evidence>
<dbReference type="InterPro" id="IPR050549">
    <property type="entry name" value="MFS_Trehalose_Transporter"/>
</dbReference>
<accession>A0AAW0X912</accession>
<dbReference type="SUPFAM" id="SSF103473">
    <property type="entry name" value="MFS general substrate transporter"/>
    <property type="match status" value="1"/>
</dbReference>
<evidence type="ECO:0000256" key="3">
    <source>
        <dbReference type="ARBA" id="ARBA00022989"/>
    </source>
</evidence>
<proteinExistence type="predicted"/>
<keyword evidence="3 5" id="KW-1133">Transmembrane helix</keyword>
<dbReference type="GO" id="GO:0022857">
    <property type="term" value="F:transmembrane transporter activity"/>
    <property type="evidence" value="ECO:0007669"/>
    <property type="project" value="InterPro"/>
</dbReference>
<keyword evidence="4 5" id="KW-0472">Membrane</keyword>
<feature type="transmembrane region" description="Helical" evidence="5">
    <location>
        <begin position="203"/>
        <end position="224"/>
    </location>
</feature>
<gene>
    <name evidence="7" type="ORF">OTU49_005008</name>
</gene>
<feature type="transmembrane region" description="Helical" evidence="5">
    <location>
        <begin position="178"/>
        <end position="197"/>
    </location>
</feature>
<comment type="subcellular location">
    <subcellularLocation>
        <location evidence="1">Membrane</location>
        <topology evidence="1">Multi-pass membrane protein</topology>
    </subcellularLocation>
</comment>
<evidence type="ECO:0000256" key="1">
    <source>
        <dbReference type="ARBA" id="ARBA00004141"/>
    </source>
</evidence>